<feature type="transmembrane region" description="Helical" evidence="1">
    <location>
        <begin position="48"/>
        <end position="69"/>
    </location>
</feature>
<dbReference type="Proteomes" id="UP000236454">
    <property type="component" value="Unassembled WGS sequence"/>
</dbReference>
<evidence type="ECO:0000313" key="3">
    <source>
        <dbReference type="Proteomes" id="UP000236454"/>
    </source>
</evidence>
<evidence type="ECO:0000256" key="1">
    <source>
        <dbReference type="SAM" id="Phobius"/>
    </source>
</evidence>
<feature type="transmembrane region" description="Helical" evidence="1">
    <location>
        <begin position="81"/>
        <end position="100"/>
    </location>
</feature>
<protein>
    <submittedName>
        <fullName evidence="2">Uncharacterized protein</fullName>
    </submittedName>
</protein>
<dbReference type="RefSeq" id="WP_090245236.1">
    <property type="nucleotide sequence ID" value="NZ_FPAS01000001.1"/>
</dbReference>
<gene>
    <name evidence="2" type="ORF">SAMN05216474_0161</name>
</gene>
<dbReference type="STRING" id="477690.SAMN05216474_0161"/>
<keyword evidence="1" id="KW-0812">Transmembrane</keyword>
<keyword evidence="3" id="KW-1185">Reference proteome</keyword>
<sequence length="101" mass="11298">MRIVHYLALVYCLLLASIESVIYFSSLPKNDLERFAKDVQGVLDPNPISHLPLILGACAALLFLAWIFVLGRKKEGLKKGLLALTLLLSIVVLWTESPFFK</sequence>
<dbReference type="AlphaFoldDB" id="A0A1I6XFX8"/>
<keyword evidence="1" id="KW-1133">Transmembrane helix</keyword>
<accession>A0A1I6XFX8</accession>
<keyword evidence="1" id="KW-0472">Membrane</keyword>
<organism evidence="2 3">
    <name type="scientific">Lishizhenia tianjinensis</name>
    <dbReference type="NCBI Taxonomy" id="477690"/>
    <lineage>
        <taxon>Bacteria</taxon>
        <taxon>Pseudomonadati</taxon>
        <taxon>Bacteroidota</taxon>
        <taxon>Flavobacteriia</taxon>
        <taxon>Flavobacteriales</taxon>
        <taxon>Crocinitomicaceae</taxon>
        <taxon>Lishizhenia</taxon>
    </lineage>
</organism>
<evidence type="ECO:0000313" key="2">
    <source>
        <dbReference type="EMBL" id="SFT37037.1"/>
    </source>
</evidence>
<proteinExistence type="predicted"/>
<reference evidence="2 3" key="1">
    <citation type="submission" date="2016-10" db="EMBL/GenBank/DDBJ databases">
        <authorList>
            <person name="de Groot N.N."/>
        </authorList>
    </citation>
    <scope>NUCLEOTIDE SEQUENCE [LARGE SCALE GENOMIC DNA]</scope>
    <source>
        <strain evidence="2 3">CGMCC 1.7005</strain>
    </source>
</reference>
<dbReference type="EMBL" id="FPAS01000001">
    <property type="protein sequence ID" value="SFT37037.1"/>
    <property type="molecule type" value="Genomic_DNA"/>
</dbReference>
<name>A0A1I6XFX8_9FLAO</name>